<gene>
    <name evidence="1" type="ORF">E2C01_056117</name>
</gene>
<dbReference type="EMBL" id="VSRR010019232">
    <property type="protein sequence ID" value="MPC62037.1"/>
    <property type="molecule type" value="Genomic_DNA"/>
</dbReference>
<proteinExistence type="predicted"/>
<accession>A0A5B7GY27</accession>
<dbReference type="Proteomes" id="UP000324222">
    <property type="component" value="Unassembled WGS sequence"/>
</dbReference>
<dbReference type="AlphaFoldDB" id="A0A5B7GY27"/>
<evidence type="ECO:0000313" key="1">
    <source>
        <dbReference type="EMBL" id="MPC62037.1"/>
    </source>
</evidence>
<evidence type="ECO:0000313" key="2">
    <source>
        <dbReference type="Proteomes" id="UP000324222"/>
    </source>
</evidence>
<sequence>MKEEMWEIKKQNNILKATCCNYKDSLRSQQKQVQDGEDKAENGMGESKLEELRNAKKQVKEKEKVKFSESKEEVVVRNKIQEKTKDTVI</sequence>
<comment type="caution">
    <text evidence="1">The sequence shown here is derived from an EMBL/GenBank/DDBJ whole genome shotgun (WGS) entry which is preliminary data.</text>
</comment>
<name>A0A5B7GY27_PORTR</name>
<reference evidence="1 2" key="1">
    <citation type="submission" date="2019-05" db="EMBL/GenBank/DDBJ databases">
        <title>Another draft genome of Portunus trituberculatus and its Hox gene families provides insights of decapod evolution.</title>
        <authorList>
            <person name="Jeong J.-H."/>
            <person name="Song I."/>
            <person name="Kim S."/>
            <person name="Choi T."/>
            <person name="Kim D."/>
            <person name="Ryu S."/>
            <person name="Kim W."/>
        </authorList>
    </citation>
    <scope>NUCLEOTIDE SEQUENCE [LARGE SCALE GENOMIC DNA]</scope>
    <source>
        <tissue evidence="1">Muscle</tissue>
    </source>
</reference>
<protein>
    <submittedName>
        <fullName evidence="1">Uncharacterized protein</fullName>
    </submittedName>
</protein>
<keyword evidence="2" id="KW-1185">Reference proteome</keyword>
<organism evidence="1 2">
    <name type="scientific">Portunus trituberculatus</name>
    <name type="common">Swimming crab</name>
    <name type="synonym">Neptunus trituberculatus</name>
    <dbReference type="NCBI Taxonomy" id="210409"/>
    <lineage>
        <taxon>Eukaryota</taxon>
        <taxon>Metazoa</taxon>
        <taxon>Ecdysozoa</taxon>
        <taxon>Arthropoda</taxon>
        <taxon>Crustacea</taxon>
        <taxon>Multicrustacea</taxon>
        <taxon>Malacostraca</taxon>
        <taxon>Eumalacostraca</taxon>
        <taxon>Eucarida</taxon>
        <taxon>Decapoda</taxon>
        <taxon>Pleocyemata</taxon>
        <taxon>Brachyura</taxon>
        <taxon>Eubrachyura</taxon>
        <taxon>Portunoidea</taxon>
        <taxon>Portunidae</taxon>
        <taxon>Portuninae</taxon>
        <taxon>Portunus</taxon>
    </lineage>
</organism>